<dbReference type="GO" id="GO:0016020">
    <property type="term" value="C:membrane"/>
    <property type="evidence" value="ECO:0007669"/>
    <property type="project" value="UniProtKB-SubCell"/>
</dbReference>
<dbReference type="PANTHER" id="PTHR43791">
    <property type="entry name" value="PERMEASE-RELATED"/>
    <property type="match status" value="1"/>
</dbReference>
<feature type="transmembrane region" description="Helical" evidence="8">
    <location>
        <begin position="373"/>
        <end position="396"/>
    </location>
</feature>
<dbReference type="Gene3D" id="1.20.1250.20">
    <property type="entry name" value="MFS general substrate transporter like domains"/>
    <property type="match status" value="1"/>
</dbReference>
<evidence type="ECO:0000256" key="6">
    <source>
        <dbReference type="ARBA" id="ARBA00023180"/>
    </source>
</evidence>
<feature type="transmembrane region" description="Helical" evidence="8">
    <location>
        <begin position="48"/>
        <end position="65"/>
    </location>
</feature>
<keyword evidence="6" id="KW-0325">Glycoprotein</keyword>
<dbReference type="InterPro" id="IPR036259">
    <property type="entry name" value="MFS_trans_sf"/>
</dbReference>
<feature type="transmembrane region" description="Helical" evidence="8">
    <location>
        <begin position="119"/>
        <end position="136"/>
    </location>
</feature>
<dbReference type="OrthoDB" id="6730379at2759"/>
<feature type="transmembrane region" description="Helical" evidence="8">
    <location>
        <begin position="308"/>
        <end position="334"/>
    </location>
</feature>
<keyword evidence="4 8" id="KW-1133">Transmembrane helix</keyword>
<feature type="transmembrane region" description="Helical" evidence="8">
    <location>
        <begin position="89"/>
        <end position="112"/>
    </location>
</feature>
<evidence type="ECO:0000256" key="2">
    <source>
        <dbReference type="ARBA" id="ARBA00022448"/>
    </source>
</evidence>
<dbReference type="AlphaFoldDB" id="A0A9W8SBF1"/>
<dbReference type="FunFam" id="1.20.1250.20:FF:000064">
    <property type="entry name" value="MFS allantoate transporter"/>
    <property type="match status" value="1"/>
</dbReference>
<keyword evidence="3 8" id="KW-0812">Transmembrane</keyword>
<feature type="transmembrane region" description="Helical" evidence="8">
    <location>
        <begin position="441"/>
        <end position="461"/>
    </location>
</feature>
<evidence type="ECO:0000259" key="9">
    <source>
        <dbReference type="PROSITE" id="PS50850"/>
    </source>
</evidence>
<accession>A0A9W8SBF1</accession>
<feature type="transmembrane region" description="Helical" evidence="8">
    <location>
        <begin position="212"/>
        <end position="233"/>
    </location>
</feature>
<gene>
    <name evidence="10" type="ORF">NW762_003789</name>
</gene>
<dbReference type="SUPFAM" id="SSF103473">
    <property type="entry name" value="MFS general substrate transporter"/>
    <property type="match status" value="1"/>
</dbReference>
<dbReference type="PANTHER" id="PTHR43791:SF103">
    <property type="entry name" value="MAJOR FACILITATOR SUPERFAMILY (MFS) PROFILE DOMAIN-CONTAINING PROTEIN-RELATED"/>
    <property type="match status" value="1"/>
</dbReference>
<keyword evidence="2" id="KW-0813">Transport</keyword>
<reference evidence="10" key="1">
    <citation type="submission" date="2022-09" db="EMBL/GenBank/DDBJ databases">
        <title>Fusarium specimens isolated from Avocado Roots.</title>
        <authorList>
            <person name="Stajich J."/>
            <person name="Roper C."/>
            <person name="Heimlech-Rivalta G."/>
        </authorList>
    </citation>
    <scope>NUCLEOTIDE SEQUENCE</scope>
    <source>
        <strain evidence="10">CF00136</strain>
    </source>
</reference>
<dbReference type="PROSITE" id="PS50850">
    <property type="entry name" value="MFS"/>
    <property type="match status" value="1"/>
</dbReference>
<feature type="transmembrane region" description="Helical" evidence="8">
    <location>
        <begin position="148"/>
        <end position="169"/>
    </location>
</feature>
<feature type="transmembrane region" description="Helical" evidence="8">
    <location>
        <begin position="408"/>
        <end position="429"/>
    </location>
</feature>
<keyword evidence="5 8" id="KW-0472">Membrane</keyword>
<name>A0A9W8SBF1_9HYPO</name>
<dbReference type="InterPro" id="IPR011701">
    <property type="entry name" value="MFS"/>
</dbReference>
<proteinExistence type="inferred from homology"/>
<evidence type="ECO:0000256" key="1">
    <source>
        <dbReference type="ARBA" id="ARBA00004141"/>
    </source>
</evidence>
<feature type="transmembrane region" description="Helical" evidence="8">
    <location>
        <begin position="270"/>
        <end position="296"/>
    </location>
</feature>
<evidence type="ECO:0000313" key="11">
    <source>
        <dbReference type="Proteomes" id="UP001152049"/>
    </source>
</evidence>
<evidence type="ECO:0000256" key="7">
    <source>
        <dbReference type="ARBA" id="ARBA00037968"/>
    </source>
</evidence>
<keyword evidence="11" id="KW-1185">Reference proteome</keyword>
<comment type="caution">
    <text evidence="10">The sequence shown here is derived from an EMBL/GenBank/DDBJ whole genome shotgun (WGS) entry which is preliminary data.</text>
</comment>
<dbReference type="EMBL" id="JAOQAZ010000004">
    <property type="protein sequence ID" value="KAJ4267675.1"/>
    <property type="molecule type" value="Genomic_DNA"/>
</dbReference>
<dbReference type="Pfam" id="PF07690">
    <property type="entry name" value="MFS_1"/>
    <property type="match status" value="1"/>
</dbReference>
<dbReference type="InterPro" id="IPR020846">
    <property type="entry name" value="MFS_dom"/>
</dbReference>
<evidence type="ECO:0000256" key="8">
    <source>
        <dbReference type="SAM" id="Phobius"/>
    </source>
</evidence>
<organism evidence="10 11">
    <name type="scientific">Fusarium torreyae</name>
    <dbReference type="NCBI Taxonomy" id="1237075"/>
    <lineage>
        <taxon>Eukaryota</taxon>
        <taxon>Fungi</taxon>
        <taxon>Dikarya</taxon>
        <taxon>Ascomycota</taxon>
        <taxon>Pezizomycotina</taxon>
        <taxon>Sordariomycetes</taxon>
        <taxon>Hypocreomycetidae</taxon>
        <taxon>Hypocreales</taxon>
        <taxon>Nectriaceae</taxon>
        <taxon>Fusarium</taxon>
    </lineage>
</organism>
<feature type="domain" description="Major facilitator superfamily (MFS) profile" evidence="9">
    <location>
        <begin position="52"/>
        <end position="464"/>
    </location>
</feature>
<comment type="subcellular location">
    <subcellularLocation>
        <location evidence="1">Membrane</location>
        <topology evidence="1">Multi-pass membrane protein</topology>
    </subcellularLocation>
</comment>
<dbReference type="Proteomes" id="UP001152049">
    <property type="component" value="Unassembled WGS sequence"/>
</dbReference>
<dbReference type="GO" id="GO:0022857">
    <property type="term" value="F:transmembrane transporter activity"/>
    <property type="evidence" value="ECO:0007669"/>
    <property type="project" value="InterPro"/>
</dbReference>
<sequence>MASVIGTTENEDVANGIRFSCKPVDQPNKEVLFDEIDPEEEKRLVRKLDRVILPLMAVVFFFQYLDKGSINYAAVFGLREDLNLTGREFSWVVSLFYFGQLISEYPAAYILSRFHITRFIGVTIIVWGAMEMAIGASQNFKGLAATRFFLGFAEGAVSPAFIIITSNWYRRREHPMRVATWISMNGISQITGSLLMYAIGGADMAIASWRGMFLMFGGLTIASGIAFITLMPVDTKTAWFLNERERDIATRRLAIDRGTRDKASFDKKQLWEALLSPLSWLCFMMGVCITLTTPIMKYSSIIVTGFGFSKFCTMLVSLPGGALNFATVWISALIPRYLPNTRIYTAIGLCLVPLSGSIVLLILPAAAGGKPSWGIVVATWLASCPSAPLSSCASLLASNVKGNTKKSVVTAGFFFAYCIGSIAGPQAWLEEEAPRYSRGCILSITSWSTMIMLLAIYLDTLKRKNQIRDKKAEAGVMQYRSAAPVDQTTHTQAGVAEDSDLTDQGDKAFRYTI</sequence>
<comment type="similarity">
    <text evidence="7">Belongs to the major facilitator superfamily. Allantoate permease family.</text>
</comment>
<evidence type="ECO:0000256" key="3">
    <source>
        <dbReference type="ARBA" id="ARBA00022692"/>
    </source>
</evidence>
<feature type="transmembrane region" description="Helical" evidence="8">
    <location>
        <begin position="181"/>
        <end position="200"/>
    </location>
</feature>
<evidence type="ECO:0000256" key="5">
    <source>
        <dbReference type="ARBA" id="ARBA00023136"/>
    </source>
</evidence>
<evidence type="ECO:0000256" key="4">
    <source>
        <dbReference type="ARBA" id="ARBA00022989"/>
    </source>
</evidence>
<evidence type="ECO:0000313" key="10">
    <source>
        <dbReference type="EMBL" id="KAJ4267675.1"/>
    </source>
</evidence>
<protein>
    <recommendedName>
        <fullName evidence="9">Major facilitator superfamily (MFS) profile domain-containing protein</fullName>
    </recommendedName>
</protein>
<feature type="transmembrane region" description="Helical" evidence="8">
    <location>
        <begin position="346"/>
        <end position="367"/>
    </location>
</feature>